<evidence type="ECO:0000313" key="1">
    <source>
        <dbReference type="EMBL" id="QDT55090.1"/>
    </source>
</evidence>
<keyword evidence="2" id="KW-1185">Reference proteome</keyword>
<proteinExistence type="predicted"/>
<dbReference type="OrthoDB" id="7063962at2"/>
<name>A0A517SG60_9PLAN</name>
<dbReference type="Proteomes" id="UP000315700">
    <property type="component" value="Chromosome"/>
</dbReference>
<reference evidence="1 2" key="1">
    <citation type="submission" date="2019-02" db="EMBL/GenBank/DDBJ databases">
        <title>Deep-cultivation of Planctomycetes and their phenomic and genomic characterization uncovers novel biology.</title>
        <authorList>
            <person name="Wiegand S."/>
            <person name="Jogler M."/>
            <person name="Boedeker C."/>
            <person name="Pinto D."/>
            <person name="Vollmers J."/>
            <person name="Rivas-Marin E."/>
            <person name="Kohn T."/>
            <person name="Peeters S.H."/>
            <person name="Heuer A."/>
            <person name="Rast P."/>
            <person name="Oberbeckmann S."/>
            <person name="Bunk B."/>
            <person name="Jeske O."/>
            <person name="Meyerdierks A."/>
            <person name="Storesund J.E."/>
            <person name="Kallscheuer N."/>
            <person name="Luecker S."/>
            <person name="Lage O.M."/>
            <person name="Pohl T."/>
            <person name="Merkel B.J."/>
            <person name="Hornburger P."/>
            <person name="Mueller R.-W."/>
            <person name="Bruemmer F."/>
            <person name="Labrenz M."/>
            <person name="Spormann A.M."/>
            <person name="Op den Camp H."/>
            <person name="Overmann J."/>
            <person name="Amann R."/>
            <person name="Jetten M.S.M."/>
            <person name="Mascher T."/>
            <person name="Medema M.H."/>
            <person name="Devos D.P."/>
            <person name="Kaster A.-K."/>
            <person name="Ovreas L."/>
            <person name="Rohde M."/>
            <person name="Galperin M.Y."/>
            <person name="Jogler C."/>
        </authorList>
    </citation>
    <scope>NUCLEOTIDE SEQUENCE [LARGE SCALE GENOMIC DNA]</scope>
    <source>
        <strain evidence="1 2">Pan44</strain>
    </source>
</reference>
<evidence type="ECO:0000313" key="2">
    <source>
        <dbReference type="Proteomes" id="UP000315700"/>
    </source>
</evidence>
<dbReference type="AlphaFoldDB" id="A0A517SG60"/>
<sequence>MTVDVLMPHAVIRVRFLTTAEGGRKTAIQGVREGIQDVKYGCPVYLNGQAFDCRFWPFAAGGYELGQEYDIPIRFLYPERAMKWVSPGAPVTLWEGKTIAVGQVLTIDSRELSTSHGPAGQT</sequence>
<accession>A0A517SG60</accession>
<organism evidence="1 2">
    <name type="scientific">Caulifigura coniformis</name>
    <dbReference type="NCBI Taxonomy" id="2527983"/>
    <lineage>
        <taxon>Bacteria</taxon>
        <taxon>Pseudomonadati</taxon>
        <taxon>Planctomycetota</taxon>
        <taxon>Planctomycetia</taxon>
        <taxon>Planctomycetales</taxon>
        <taxon>Planctomycetaceae</taxon>
        <taxon>Caulifigura</taxon>
    </lineage>
</organism>
<dbReference type="KEGG" id="ccos:Pan44_31310"/>
<gene>
    <name evidence="1" type="ORF">Pan44_31310</name>
</gene>
<dbReference type="InParanoid" id="A0A517SG60"/>
<protein>
    <submittedName>
        <fullName evidence="1">Uncharacterized protein</fullName>
    </submittedName>
</protein>
<dbReference type="EMBL" id="CP036271">
    <property type="protein sequence ID" value="QDT55090.1"/>
    <property type="molecule type" value="Genomic_DNA"/>
</dbReference>
<dbReference type="RefSeq" id="WP_145030882.1">
    <property type="nucleotide sequence ID" value="NZ_CP036271.1"/>
</dbReference>